<dbReference type="Proteomes" id="UP001247805">
    <property type="component" value="Unassembled WGS sequence"/>
</dbReference>
<dbReference type="SMART" id="SM00062">
    <property type="entry name" value="PBPb"/>
    <property type="match status" value="1"/>
</dbReference>
<feature type="domain" description="Solute-binding protein family 3/N-terminal" evidence="1">
    <location>
        <begin position="26"/>
        <end position="253"/>
    </location>
</feature>
<evidence type="ECO:0000313" key="3">
    <source>
        <dbReference type="Proteomes" id="UP001247805"/>
    </source>
</evidence>
<dbReference type="Pfam" id="PF00497">
    <property type="entry name" value="SBP_bac_3"/>
    <property type="match status" value="1"/>
</dbReference>
<comment type="caution">
    <text evidence="2">The sequence shown here is derived from an EMBL/GenBank/DDBJ whole genome shotgun (WGS) entry which is preliminary data.</text>
</comment>
<sequence length="257" mass="29456">MKYKHILLLFYFLAMCLHLVGVNAKTLSIGIAHFPPYSIVDGDNISGAEIEIIQRSLSGKDYQIKFLNYPFGRLPNVFSHKKLDGIIVTLKNIAVEKVYYSDIVLPEYQTVAVHLKENGLQIMSIKDLAGKSIIAHQQASQFYGEEYKRISDVGRSILEYTETIRQGAQVSMLYKNRVDIIILAREIFQYYRSRLTAKVAAREVVISEIFGDKIGFHNAFADEKVRDAFDQGLAEIKKNGQYKMILKKYLKFYQPNL</sequence>
<proteinExistence type="predicted"/>
<dbReference type="EMBL" id="JAWDIO010000002">
    <property type="protein sequence ID" value="MDU0354456.1"/>
    <property type="molecule type" value="Genomic_DNA"/>
</dbReference>
<protein>
    <submittedName>
        <fullName evidence="2">Transporter substrate-binding domain-containing protein</fullName>
    </submittedName>
</protein>
<name>A0ABU3SWR9_9ALTE</name>
<dbReference type="RefSeq" id="WP_316026053.1">
    <property type="nucleotide sequence ID" value="NZ_JAWDIO010000002.1"/>
</dbReference>
<gene>
    <name evidence="2" type="ORF">RS130_11380</name>
</gene>
<reference evidence="2 3" key="1">
    <citation type="submission" date="2023-10" db="EMBL/GenBank/DDBJ databases">
        <title>Glaciecola aquimarina strain GGW-M5 nov., isolated from a coastal seawater.</title>
        <authorList>
            <person name="Bayburt H."/>
            <person name="Kim J.M."/>
            <person name="Choi B.J."/>
            <person name="Jeon C.O."/>
        </authorList>
    </citation>
    <scope>NUCLEOTIDE SEQUENCE [LARGE SCALE GENOMIC DNA]</scope>
    <source>
        <strain evidence="2 3">KCTC 32108</strain>
    </source>
</reference>
<dbReference type="Gene3D" id="3.40.190.10">
    <property type="entry name" value="Periplasmic binding protein-like II"/>
    <property type="match status" value="2"/>
</dbReference>
<keyword evidence="3" id="KW-1185">Reference proteome</keyword>
<organism evidence="2 3">
    <name type="scientific">Paraglaciecola aquimarina</name>
    <dbReference type="NCBI Taxonomy" id="1235557"/>
    <lineage>
        <taxon>Bacteria</taxon>
        <taxon>Pseudomonadati</taxon>
        <taxon>Pseudomonadota</taxon>
        <taxon>Gammaproteobacteria</taxon>
        <taxon>Alteromonadales</taxon>
        <taxon>Alteromonadaceae</taxon>
        <taxon>Paraglaciecola</taxon>
    </lineage>
</organism>
<evidence type="ECO:0000259" key="1">
    <source>
        <dbReference type="SMART" id="SM00062"/>
    </source>
</evidence>
<evidence type="ECO:0000313" key="2">
    <source>
        <dbReference type="EMBL" id="MDU0354456.1"/>
    </source>
</evidence>
<dbReference type="SUPFAM" id="SSF53850">
    <property type="entry name" value="Periplasmic binding protein-like II"/>
    <property type="match status" value="1"/>
</dbReference>
<dbReference type="InterPro" id="IPR001638">
    <property type="entry name" value="Solute-binding_3/MltF_N"/>
</dbReference>
<accession>A0ABU3SWR9</accession>